<organism evidence="3 4">
    <name type="scientific">Angomonas deanei</name>
    <dbReference type="NCBI Taxonomy" id="59799"/>
    <lineage>
        <taxon>Eukaryota</taxon>
        <taxon>Discoba</taxon>
        <taxon>Euglenozoa</taxon>
        <taxon>Kinetoplastea</taxon>
        <taxon>Metakinetoplastina</taxon>
        <taxon>Trypanosomatida</taxon>
        <taxon>Trypanosomatidae</taxon>
        <taxon>Strigomonadinae</taxon>
        <taxon>Angomonas</taxon>
    </lineage>
</organism>
<dbReference type="Gene3D" id="1.20.1310.10">
    <property type="entry name" value="Cullin Repeats"/>
    <property type="match status" value="2"/>
</dbReference>
<dbReference type="PANTHER" id="PTHR11932">
    <property type="entry name" value="CULLIN"/>
    <property type="match status" value="1"/>
</dbReference>
<dbReference type="AlphaFoldDB" id="A0A7G2CKR9"/>
<proteinExistence type="inferred from homology"/>
<dbReference type="OrthoDB" id="27073at2759"/>
<dbReference type="SUPFAM" id="SSF74788">
    <property type="entry name" value="Cullin repeat-like"/>
    <property type="match status" value="1"/>
</dbReference>
<dbReference type="VEuPathDB" id="TriTrypDB:ADEAN_000629500"/>
<dbReference type="EMBL" id="LR877156">
    <property type="protein sequence ID" value="CAD2218802.1"/>
    <property type="molecule type" value="Genomic_DNA"/>
</dbReference>
<evidence type="ECO:0000259" key="2">
    <source>
        <dbReference type="Pfam" id="PF00888"/>
    </source>
</evidence>
<gene>
    <name evidence="3" type="ORF">ADEAN_000629500</name>
</gene>
<keyword evidence="4" id="KW-1185">Reference proteome</keyword>
<accession>A0A7G2CKR9</accession>
<evidence type="ECO:0000313" key="3">
    <source>
        <dbReference type="EMBL" id="CAD2218802.1"/>
    </source>
</evidence>
<protein>
    <submittedName>
        <fullName evidence="3">Cullin family, putative</fullName>
    </submittedName>
</protein>
<feature type="domain" description="Cullin N-terminal" evidence="2">
    <location>
        <begin position="70"/>
        <end position="315"/>
    </location>
</feature>
<dbReference type="GO" id="GO:0031625">
    <property type="term" value="F:ubiquitin protein ligase binding"/>
    <property type="evidence" value="ECO:0007669"/>
    <property type="project" value="InterPro"/>
</dbReference>
<dbReference type="Proteomes" id="UP000515908">
    <property type="component" value="Chromosome 12"/>
</dbReference>
<dbReference type="Pfam" id="PF00888">
    <property type="entry name" value="Cullin"/>
    <property type="match status" value="1"/>
</dbReference>
<dbReference type="SUPFAM" id="SSF75632">
    <property type="entry name" value="Cullin homology domain"/>
    <property type="match status" value="1"/>
</dbReference>
<sequence length="767" mass="88247">MSGFSANTENLDLFPSVWWVVNGICINSFNILDKEINPSDFNYAYNEFVAALCKAHEHVYRLTTYQCSQCPTLVRGSNENNSRVTCDSPESTQVLVVYYLLRELLKKQVQRFKRQLQSHDGDELFVHNYVDLYEKFSTVVNLIKGCFTCLHWVWLKRGLPPEHIIFPTELLALQLWSEHVLDRDSKEKLQKEVEKISNDIRSGKTINISLMENVKRLSLNIFLISDDRQPLYIQIVEKTYLAAMCSWYINEKANFKKMGPEAYIKRCGVELIKEHKRATFLLDSTSYEKVKVELVQILLIQEEEYLTEPVVSWLHACYNSTGGYENCLRQLFGTLGEGGWHEKTFLHHFIVPMCAKKLSSVGDAGKFYEVLSEMRTKFIGVADMLEGENVLLSLVHRGILKALQSVLQNNFIPGLVTLLCSEMNRENSLSDDSDRWATEMYKLYMEIQELENRPDMAPALFSAHYKRELKLRLLNYTYLPPLDNKSTARFEKEVKVLDSIFIKGVNFDLIFACKSMIDDVYSRSAEFQKIVLPKITAHVKPKPVIISNLWCVNNLENPEEITEYSFLPLLNNIRDIYEKHFGGKTLTFAPSCSSVELLFKNKGGSPKKMIVTLPLAARLLKFNKTKNIPIADFTQGNPAIEKSISLLLDDGILVKPDSKHLHVGRTERQEDTIVLLQSGDMGGSIPFRNESNPYHDNLDLGMLYDSSIITITKNNRSIEFQKLREALEERIASFQLLFSVKEFKESLERLLSKAFINRFNDTIEFNP</sequence>
<dbReference type="InterPro" id="IPR036317">
    <property type="entry name" value="Cullin_homology_sf"/>
</dbReference>
<comment type="similarity">
    <text evidence="1">Belongs to the cullin family.</text>
</comment>
<reference evidence="3 4" key="1">
    <citation type="submission" date="2020-08" db="EMBL/GenBank/DDBJ databases">
        <authorList>
            <person name="Newling K."/>
            <person name="Davey J."/>
            <person name="Forrester S."/>
        </authorList>
    </citation>
    <scope>NUCLEOTIDE SEQUENCE [LARGE SCALE GENOMIC DNA]</scope>
    <source>
        <strain evidence="4">Crithidia deanei Carvalho (ATCC PRA-265)</strain>
    </source>
</reference>
<evidence type="ECO:0000313" key="4">
    <source>
        <dbReference type="Proteomes" id="UP000515908"/>
    </source>
</evidence>
<dbReference type="InterPro" id="IPR001373">
    <property type="entry name" value="Cullin_N"/>
</dbReference>
<evidence type="ECO:0000256" key="1">
    <source>
        <dbReference type="ARBA" id="ARBA00006019"/>
    </source>
</evidence>
<dbReference type="InterPro" id="IPR045093">
    <property type="entry name" value="Cullin"/>
</dbReference>
<name>A0A7G2CKR9_9TRYP</name>
<dbReference type="GO" id="GO:0006511">
    <property type="term" value="P:ubiquitin-dependent protein catabolic process"/>
    <property type="evidence" value="ECO:0007669"/>
    <property type="project" value="InterPro"/>
</dbReference>
<dbReference type="InterPro" id="IPR016159">
    <property type="entry name" value="Cullin_repeat-like_dom_sf"/>
</dbReference>